<dbReference type="PANTHER" id="PTHR33055:SF15">
    <property type="entry name" value="TRANSPOSASE-RELATED"/>
    <property type="match status" value="1"/>
</dbReference>
<evidence type="ECO:0000313" key="4">
    <source>
        <dbReference type="EMBL" id="TFZ39132.1"/>
    </source>
</evidence>
<feature type="domain" description="Transposase IS110-like N-terminal" evidence="2">
    <location>
        <begin position="4"/>
        <end position="161"/>
    </location>
</feature>
<dbReference type="NCBIfam" id="NF033542">
    <property type="entry name" value="transpos_IS110"/>
    <property type="match status" value="1"/>
</dbReference>
<protein>
    <submittedName>
        <fullName evidence="4">IS110 family transposase</fullName>
    </submittedName>
</protein>
<organism evidence="4 5">
    <name type="scientific">Soehngenia longivitae</name>
    <dbReference type="NCBI Taxonomy" id="2562294"/>
    <lineage>
        <taxon>Bacteria</taxon>
        <taxon>Bacillati</taxon>
        <taxon>Bacillota</taxon>
        <taxon>Tissierellia</taxon>
        <taxon>Tissierellales</taxon>
        <taxon>Tissierellaceae</taxon>
        <taxon>Soehngenia</taxon>
    </lineage>
</organism>
<evidence type="ECO:0000259" key="3">
    <source>
        <dbReference type="Pfam" id="PF02371"/>
    </source>
</evidence>
<feature type="domain" description="Transposase IS116/IS110/IS902 C-terminal" evidence="3">
    <location>
        <begin position="267"/>
        <end position="353"/>
    </location>
</feature>
<evidence type="ECO:0000256" key="1">
    <source>
        <dbReference type="SAM" id="Coils"/>
    </source>
</evidence>
<dbReference type="GO" id="GO:0004803">
    <property type="term" value="F:transposase activity"/>
    <property type="evidence" value="ECO:0007669"/>
    <property type="project" value="InterPro"/>
</dbReference>
<dbReference type="RefSeq" id="WP_135271763.1">
    <property type="nucleotide sequence ID" value="NZ_SRIB01000031.1"/>
</dbReference>
<dbReference type="EMBL" id="SRIB01000031">
    <property type="protein sequence ID" value="TFZ39132.1"/>
    <property type="molecule type" value="Genomic_DNA"/>
</dbReference>
<dbReference type="PANTHER" id="PTHR33055">
    <property type="entry name" value="TRANSPOSASE FOR INSERTION SEQUENCE ELEMENT IS1111A"/>
    <property type="match status" value="1"/>
</dbReference>
<keyword evidence="1" id="KW-0175">Coiled coil</keyword>
<dbReference type="Proteomes" id="UP000298381">
    <property type="component" value="Unassembled WGS sequence"/>
</dbReference>
<dbReference type="InterPro" id="IPR047650">
    <property type="entry name" value="Transpos_IS110"/>
</dbReference>
<sequence length="392" mass="43707">MFYVGIDIAKQNHEASIIDSNGKLLDKSISFSNSQVGCNKLIALLERFEADTSNTVIGMEATGHYWVSLYSYLLDLGFTVYVINPIQSDAFRKMYIRQTKNDSKDSFIIAQIMRFGEFSTTSLADEDIMALRQLSRYRLALVDECSDWKRKCIALLDQVFPEYSKLFSDTFGVTSRELLSKYPTPEDMLSIDTETLSKLLSEASRGRFGISKASEIQESATNTFGVNFAKDAFAFQIKQIIAQINFIEDQLEELETEISTLLHQTNSVITTITGIGDVLGAIIIGEIGDISRFESAPQLVAYAGLDVAVKQSGDFVGTQTKISKRGSPYLRRAIWLAATVAAFKDPALSVYYQSLRAKGKHHLTAIGAVARKMCNIIFAVLRDNKPYEPHVK</sequence>
<feature type="coiled-coil region" evidence="1">
    <location>
        <begin position="237"/>
        <end position="264"/>
    </location>
</feature>
<proteinExistence type="predicted"/>
<comment type="caution">
    <text evidence="4">The sequence shown here is derived from an EMBL/GenBank/DDBJ whole genome shotgun (WGS) entry which is preliminary data.</text>
</comment>
<dbReference type="Pfam" id="PF01548">
    <property type="entry name" value="DEDD_Tnp_IS110"/>
    <property type="match status" value="1"/>
</dbReference>
<name>A0A4Z0D4G9_9FIRM</name>
<dbReference type="GO" id="GO:0006313">
    <property type="term" value="P:DNA transposition"/>
    <property type="evidence" value="ECO:0007669"/>
    <property type="project" value="InterPro"/>
</dbReference>
<accession>A0A4Z0D4G9</accession>
<dbReference type="AlphaFoldDB" id="A0A4Z0D4G9"/>
<dbReference type="InterPro" id="IPR003346">
    <property type="entry name" value="Transposase_20"/>
</dbReference>
<keyword evidence="5" id="KW-1185">Reference proteome</keyword>
<dbReference type="InterPro" id="IPR002525">
    <property type="entry name" value="Transp_IS110-like_N"/>
</dbReference>
<gene>
    <name evidence="4" type="ORF">E4100_09260</name>
</gene>
<dbReference type="Pfam" id="PF02371">
    <property type="entry name" value="Transposase_20"/>
    <property type="match status" value="1"/>
</dbReference>
<dbReference type="GO" id="GO:0003677">
    <property type="term" value="F:DNA binding"/>
    <property type="evidence" value="ECO:0007669"/>
    <property type="project" value="InterPro"/>
</dbReference>
<dbReference type="OrthoDB" id="9811278at2"/>
<evidence type="ECO:0000313" key="5">
    <source>
        <dbReference type="Proteomes" id="UP000298381"/>
    </source>
</evidence>
<reference evidence="4 5" key="1">
    <citation type="submission" date="2019-03" db="EMBL/GenBank/DDBJ databases">
        <title>Draft genome sequence data and analysis of a Fermenting Bacterium, Soehngenia longevitae strain 1933PT, isolated from petroleum reservoir in Azerbaijan.</title>
        <authorList>
            <person name="Grouzdev D.S."/>
            <person name="Bidzhieva S.K."/>
            <person name="Sokolova D.S."/>
            <person name="Tourova T.P."/>
            <person name="Poltaraus A.B."/>
            <person name="Nazina T.N."/>
        </authorList>
    </citation>
    <scope>NUCLEOTIDE SEQUENCE [LARGE SCALE GENOMIC DNA]</scope>
    <source>
        <strain evidence="4 5">1933P</strain>
    </source>
</reference>
<evidence type="ECO:0000259" key="2">
    <source>
        <dbReference type="Pfam" id="PF01548"/>
    </source>
</evidence>